<dbReference type="Proteomes" id="UP001632037">
    <property type="component" value="Unassembled WGS sequence"/>
</dbReference>
<evidence type="ECO:0000313" key="5">
    <source>
        <dbReference type="Proteomes" id="UP001632037"/>
    </source>
</evidence>
<sequence>MYLIWWVAAGVLIYLARNVRRYCCFPHPFLFSNRILQGFRNNATKSQRVMRLEGRQPGNAAGEGTAELKREFSPIFSDLTDQQRQEDKLRAAFAVASVMARHKLPHETFMEYKKALRRTGENYVIPEAYYVAAFINGVGCQQLSHLLKESKPQDLDTAAKEAILLQRSDGSGPSLLGDKRRTPPETRQSRELPRKRSRRDTGGCYVCNQFGHFARDCPDRWADH</sequence>
<dbReference type="EMBL" id="JBIMZQ010000063">
    <property type="protein sequence ID" value="KAL3657566.1"/>
    <property type="molecule type" value="Genomic_DNA"/>
</dbReference>
<dbReference type="Pfam" id="PF00098">
    <property type="entry name" value="zf-CCHC"/>
    <property type="match status" value="1"/>
</dbReference>
<feature type="domain" description="CCHC-type" evidence="3">
    <location>
        <begin position="204"/>
        <end position="219"/>
    </location>
</feature>
<dbReference type="GO" id="GO:0008270">
    <property type="term" value="F:zinc ion binding"/>
    <property type="evidence" value="ECO:0007669"/>
    <property type="project" value="UniProtKB-KW"/>
</dbReference>
<dbReference type="AlphaFoldDB" id="A0ABD3EWA4"/>
<feature type="region of interest" description="Disordered" evidence="2">
    <location>
        <begin position="168"/>
        <end position="199"/>
    </location>
</feature>
<dbReference type="Gene3D" id="4.10.60.10">
    <property type="entry name" value="Zinc finger, CCHC-type"/>
    <property type="match status" value="1"/>
</dbReference>
<protein>
    <recommendedName>
        <fullName evidence="3">CCHC-type domain-containing protein</fullName>
    </recommendedName>
</protein>
<evidence type="ECO:0000259" key="3">
    <source>
        <dbReference type="PROSITE" id="PS50158"/>
    </source>
</evidence>
<keyword evidence="1" id="KW-0863">Zinc-finger</keyword>
<gene>
    <name evidence="4" type="ORF">V7S43_017533</name>
</gene>
<dbReference type="InterPro" id="IPR036875">
    <property type="entry name" value="Znf_CCHC_sf"/>
</dbReference>
<dbReference type="SMART" id="SM00343">
    <property type="entry name" value="ZnF_C2HC"/>
    <property type="match status" value="1"/>
</dbReference>
<dbReference type="PROSITE" id="PS50158">
    <property type="entry name" value="ZF_CCHC"/>
    <property type="match status" value="1"/>
</dbReference>
<feature type="compositionally biased region" description="Basic and acidic residues" evidence="2">
    <location>
        <begin position="177"/>
        <end position="194"/>
    </location>
</feature>
<organism evidence="4 5">
    <name type="scientific">Phytophthora oleae</name>
    <dbReference type="NCBI Taxonomy" id="2107226"/>
    <lineage>
        <taxon>Eukaryota</taxon>
        <taxon>Sar</taxon>
        <taxon>Stramenopiles</taxon>
        <taxon>Oomycota</taxon>
        <taxon>Peronosporomycetes</taxon>
        <taxon>Peronosporales</taxon>
        <taxon>Peronosporaceae</taxon>
        <taxon>Phytophthora</taxon>
    </lineage>
</organism>
<accession>A0ABD3EWA4</accession>
<dbReference type="SUPFAM" id="SSF57756">
    <property type="entry name" value="Retrovirus zinc finger-like domains"/>
    <property type="match status" value="1"/>
</dbReference>
<evidence type="ECO:0000256" key="1">
    <source>
        <dbReference type="PROSITE-ProRule" id="PRU00047"/>
    </source>
</evidence>
<keyword evidence="1" id="KW-0862">Zinc</keyword>
<comment type="caution">
    <text evidence="4">The sequence shown here is derived from an EMBL/GenBank/DDBJ whole genome shotgun (WGS) entry which is preliminary data.</text>
</comment>
<proteinExistence type="predicted"/>
<keyword evidence="5" id="KW-1185">Reference proteome</keyword>
<dbReference type="InterPro" id="IPR001878">
    <property type="entry name" value="Znf_CCHC"/>
</dbReference>
<evidence type="ECO:0000313" key="4">
    <source>
        <dbReference type="EMBL" id="KAL3657566.1"/>
    </source>
</evidence>
<name>A0ABD3EWA4_9STRA</name>
<keyword evidence="1" id="KW-0479">Metal-binding</keyword>
<reference evidence="4 5" key="1">
    <citation type="submission" date="2024-09" db="EMBL/GenBank/DDBJ databases">
        <title>Genome sequencing and assembly of Phytophthora oleae, isolate VK10A, causative agent of rot of olive drupes.</title>
        <authorList>
            <person name="Conti Taguali S."/>
            <person name="Riolo M."/>
            <person name="La Spada F."/>
            <person name="Cacciola S.O."/>
            <person name="Dionisio G."/>
        </authorList>
    </citation>
    <scope>NUCLEOTIDE SEQUENCE [LARGE SCALE GENOMIC DNA]</scope>
    <source>
        <strain evidence="4 5">VK10A</strain>
    </source>
</reference>
<evidence type="ECO:0000256" key="2">
    <source>
        <dbReference type="SAM" id="MobiDB-lite"/>
    </source>
</evidence>